<keyword evidence="1" id="KW-0547">Nucleotide-binding</keyword>
<dbReference type="STRING" id="1612308.SAMN05444581_12423"/>
<dbReference type="Proteomes" id="UP000198755">
    <property type="component" value="Unassembled WGS sequence"/>
</dbReference>
<feature type="domain" description="ATP-grasp" evidence="2">
    <location>
        <begin position="195"/>
        <end position="426"/>
    </location>
</feature>
<gene>
    <name evidence="3" type="ORF">SAMN05444581_12423</name>
</gene>
<evidence type="ECO:0000313" key="4">
    <source>
        <dbReference type="Proteomes" id="UP000198755"/>
    </source>
</evidence>
<organism evidence="3 4">
    <name type="scientific">Methylocapsa palsarum</name>
    <dbReference type="NCBI Taxonomy" id="1612308"/>
    <lineage>
        <taxon>Bacteria</taxon>
        <taxon>Pseudomonadati</taxon>
        <taxon>Pseudomonadota</taxon>
        <taxon>Alphaproteobacteria</taxon>
        <taxon>Hyphomicrobiales</taxon>
        <taxon>Beijerinckiaceae</taxon>
        <taxon>Methylocapsa</taxon>
    </lineage>
</organism>
<dbReference type="PANTHER" id="PTHR14465:SF0">
    <property type="entry name" value="IQ DOMAIN-CONTAINING PROTEIN H"/>
    <property type="match status" value="1"/>
</dbReference>
<dbReference type="InterPro" id="IPR038752">
    <property type="entry name" value="IQCH"/>
</dbReference>
<sequence>MTDARKIEPTKFEAGSPDEEAAFLRLQAALPGMFREIFPDRTAPRTIVVIPSLSLDQDVMAKVAGAHHYEERMLGMLMLLRLPRARVIYLTSQPISETIIDYYLHLLQGVPARHARERLTLLACFDSSARPLSEKILARPRLLTRIREAIDDPGAAHIAAFAVSGLERSLAVRLGIPVYGCDPALQALGSKSGGRQILREAGVMIPDGVENLADDVEIAAGLAALKARNPGLRRAVVKLNEGFSGEGNALFRFDGAPEGPELSRWIHDQLPQLFFEAPAMTWDAYLAKAKQMGAIVEAFVEGDEKCSPSVQFRIDPLGAVGCVSTHDQVLGGPGGQVFLGCRFPADEGYRLAIQTEGAKVARALERHGVLGRFGVDFVSVREGNTWRNYAIEINLRKGGTTHPLLMLQFLTGGAYDAETGLFRTPAGQPRFYYASDNLEAPHYRGLTPADLVDLSVLHGLHYDGTIHEGVVFHLIGALSEFGKLGVVCVGASPERAEELYRRTVEILDREQNEG</sequence>
<proteinExistence type="predicted"/>
<evidence type="ECO:0000259" key="2">
    <source>
        <dbReference type="PROSITE" id="PS50975"/>
    </source>
</evidence>
<name>A0A1I4CKR0_9HYPH</name>
<dbReference type="SUPFAM" id="SSF56059">
    <property type="entry name" value="Glutathione synthetase ATP-binding domain-like"/>
    <property type="match status" value="1"/>
</dbReference>
<dbReference type="RefSeq" id="WP_091686203.1">
    <property type="nucleotide sequence ID" value="NZ_FOSN01000024.1"/>
</dbReference>
<dbReference type="GO" id="GO:0046872">
    <property type="term" value="F:metal ion binding"/>
    <property type="evidence" value="ECO:0007669"/>
    <property type="project" value="InterPro"/>
</dbReference>
<evidence type="ECO:0000256" key="1">
    <source>
        <dbReference type="PROSITE-ProRule" id="PRU00409"/>
    </source>
</evidence>
<dbReference type="PROSITE" id="PS50975">
    <property type="entry name" value="ATP_GRASP"/>
    <property type="match status" value="1"/>
</dbReference>
<dbReference type="Pfam" id="PF18105">
    <property type="entry name" value="PGM1_C"/>
    <property type="match status" value="1"/>
</dbReference>
<reference evidence="3 4" key="1">
    <citation type="submission" date="2016-10" db="EMBL/GenBank/DDBJ databases">
        <authorList>
            <person name="de Groot N.N."/>
        </authorList>
    </citation>
    <scope>NUCLEOTIDE SEQUENCE [LARGE SCALE GENOMIC DNA]</scope>
    <source>
        <strain evidence="3 4">NE2</strain>
    </source>
</reference>
<dbReference type="InterPro" id="IPR056855">
    <property type="entry name" value="ATP-grasp_IQCH"/>
</dbReference>
<dbReference type="PANTHER" id="PTHR14465">
    <property type="entry name" value="IQ DOMAIN-CONTAINING PROTEIN H"/>
    <property type="match status" value="1"/>
</dbReference>
<dbReference type="InterPro" id="IPR011761">
    <property type="entry name" value="ATP-grasp"/>
</dbReference>
<dbReference type="Pfam" id="PF24923">
    <property type="entry name" value="ATP-grasp_IQCH"/>
    <property type="match status" value="2"/>
</dbReference>
<protein>
    <recommendedName>
        <fullName evidence="2">ATP-grasp domain-containing protein</fullName>
    </recommendedName>
</protein>
<keyword evidence="4" id="KW-1185">Reference proteome</keyword>
<evidence type="ECO:0000313" key="3">
    <source>
        <dbReference type="EMBL" id="SFK81854.1"/>
    </source>
</evidence>
<dbReference type="InterPro" id="IPR041356">
    <property type="entry name" value="PGM1_C"/>
</dbReference>
<keyword evidence="1" id="KW-0067">ATP-binding</keyword>
<dbReference type="GO" id="GO:0005524">
    <property type="term" value="F:ATP binding"/>
    <property type="evidence" value="ECO:0007669"/>
    <property type="project" value="UniProtKB-UniRule"/>
</dbReference>
<dbReference type="OrthoDB" id="164032at2"/>
<dbReference type="EMBL" id="FOSN01000024">
    <property type="protein sequence ID" value="SFK81854.1"/>
    <property type="molecule type" value="Genomic_DNA"/>
</dbReference>
<dbReference type="AlphaFoldDB" id="A0A1I4CKR0"/>
<accession>A0A1I4CKR0</accession>